<dbReference type="AlphaFoldDB" id="A0A9N9HPM5"/>
<protein>
    <submittedName>
        <fullName evidence="1">13016_t:CDS:1</fullName>
    </submittedName>
</protein>
<name>A0A9N9HPM5_9GLOM</name>
<dbReference type="OrthoDB" id="2338404at2759"/>
<reference evidence="1" key="1">
    <citation type="submission" date="2021-06" db="EMBL/GenBank/DDBJ databases">
        <authorList>
            <person name="Kallberg Y."/>
            <person name="Tangrot J."/>
            <person name="Rosling A."/>
        </authorList>
    </citation>
    <scope>NUCLEOTIDE SEQUENCE</scope>
    <source>
        <strain evidence="1">MT106</strain>
    </source>
</reference>
<keyword evidence="2" id="KW-1185">Reference proteome</keyword>
<dbReference type="EMBL" id="CAJVPL010017533">
    <property type="protein sequence ID" value="CAG8699130.1"/>
    <property type="molecule type" value="Genomic_DNA"/>
</dbReference>
<feature type="non-terminal residue" evidence="1">
    <location>
        <position position="1"/>
    </location>
</feature>
<accession>A0A9N9HPM5</accession>
<evidence type="ECO:0000313" key="1">
    <source>
        <dbReference type="EMBL" id="CAG8699130.1"/>
    </source>
</evidence>
<comment type="caution">
    <text evidence="1">The sequence shown here is derived from an EMBL/GenBank/DDBJ whole genome shotgun (WGS) entry which is preliminary data.</text>
</comment>
<sequence length="150" mass="17616">EIRPHDSSYLLTMDGGPIEIIQIPKWLKFVPLFESEWRVIKRVVTPLYKILDINQQQEIEKLFSKQDHILMTNTTTILDFYTGYQRIEFNSKLKSSNYQIFGKVVDADGQSFTDIYVEFSLKSEYGFSVNWIQAGVTYYMDFSDSDILNE</sequence>
<organism evidence="1 2">
    <name type="scientific">Ambispora gerdemannii</name>
    <dbReference type="NCBI Taxonomy" id="144530"/>
    <lineage>
        <taxon>Eukaryota</taxon>
        <taxon>Fungi</taxon>
        <taxon>Fungi incertae sedis</taxon>
        <taxon>Mucoromycota</taxon>
        <taxon>Glomeromycotina</taxon>
        <taxon>Glomeromycetes</taxon>
        <taxon>Archaeosporales</taxon>
        <taxon>Ambisporaceae</taxon>
        <taxon>Ambispora</taxon>
    </lineage>
</organism>
<dbReference type="Proteomes" id="UP000789831">
    <property type="component" value="Unassembled WGS sequence"/>
</dbReference>
<feature type="non-terminal residue" evidence="1">
    <location>
        <position position="150"/>
    </location>
</feature>
<proteinExistence type="predicted"/>
<gene>
    <name evidence="1" type="ORF">AGERDE_LOCUS13420</name>
</gene>
<evidence type="ECO:0000313" key="2">
    <source>
        <dbReference type="Proteomes" id="UP000789831"/>
    </source>
</evidence>